<dbReference type="EMBL" id="CP096568">
    <property type="protein sequence ID" value="UPU46974.1"/>
    <property type="molecule type" value="Genomic_DNA"/>
</dbReference>
<organism evidence="1 2">
    <name type="scientific">Rhodococcus qingshengii JCM 15477</name>
    <dbReference type="NCBI Taxonomy" id="1303681"/>
    <lineage>
        <taxon>Bacteria</taxon>
        <taxon>Bacillati</taxon>
        <taxon>Actinomycetota</taxon>
        <taxon>Actinomycetes</taxon>
        <taxon>Mycobacteriales</taxon>
        <taxon>Nocardiaceae</taxon>
        <taxon>Rhodococcus</taxon>
        <taxon>Rhodococcus erythropolis group</taxon>
    </lineage>
</organism>
<geneLocation type="plasmid" evidence="1 2">
    <name>pdjl-6-5</name>
</geneLocation>
<name>A0AB38RQW5_RHOSG</name>
<proteinExistence type="predicted"/>
<gene>
    <name evidence="1" type="ORF">M0639_34710</name>
</gene>
<accession>A0AB38RQW5</accession>
<evidence type="ECO:0000313" key="1">
    <source>
        <dbReference type="EMBL" id="UPU46974.1"/>
    </source>
</evidence>
<protein>
    <recommendedName>
        <fullName evidence="3">Antitoxin VbhA domain-containing protein</fullName>
    </recommendedName>
</protein>
<dbReference type="Proteomes" id="UP000831484">
    <property type="component" value="Plasmid pdjl-6-5"/>
</dbReference>
<reference evidence="2" key="1">
    <citation type="journal article" date="2022" name="Environ. Microbiol.">
        <title>Functional analysis, diversity, and distribution of carbendazim hydrolases MheI and CbmA, responsible for the initial step in carbendazim degradation.</title>
        <authorList>
            <person name="Zhang M."/>
            <person name="Bai X."/>
            <person name="Li Q."/>
            <person name="Zhang L."/>
            <person name="Zhu Q."/>
            <person name="Gao S."/>
            <person name="Ke Z."/>
            <person name="Jiang M."/>
            <person name="Hu J."/>
            <person name="Qiu J."/>
            <person name="Hong Q."/>
        </authorList>
    </citation>
    <scope>NUCLEOTIDE SEQUENCE [LARGE SCALE GENOMIC DNA]</scope>
    <source>
        <strain evidence="2">djl-6</strain>
    </source>
</reference>
<keyword evidence="1" id="KW-0614">Plasmid</keyword>
<dbReference type="AlphaFoldDB" id="A0AB38RQW5"/>
<evidence type="ECO:0000313" key="2">
    <source>
        <dbReference type="Proteomes" id="UP000831484"/>
    </source>
</evidence>
<keyword evidence="2" id="KW-1185">Reference proteome</keyword>
<evidence type="ECO:0008006" key="3">
    <source>
        <dbReference type="Google" id="ProtNLM"/>
    </source>
</evidence>
<sequence length="73" mass="7821">MTKRDEIPRKPTRILTAGEIEREVAGIRAGLEMGGVPFTAEAETAARSVLAGDLTGDEAIELAHAAIRRRHGL</sequence>
<dbReference type="RefSeq" id="WP_064075517.1">
    <property type="nucleotide sequence ID" value="NZ_CP096568.1"/>
</dbReference>